<dbReference type="PANTHER" id="PTHR10909:SF382">
    <property type="entry name" value="ACYL-COENZYME A OXIDASE"/>
    <property type="match status" value="1"/>
</dbReference>
<dbReference type="RefSeq" id="WP_079104495.1">
    <property type="nucleotide sequence ID" value="NZ_JARAYT010000036.1"/>
</dbReference>
<dbReference type="PANTHER" id="PTHR10909">
    <property type="entry name" value="ELECTRON TRANSPORT OXIDOREDUCTASE"/>
    <property type="match status" value="1"/>
</dbReference>
<dbReference type="SUPFAM" id="SSF47203">
    <property type="entry name" value="Acyl-CoA dehydrogenase C-terminal domain-like"/>
    <property type="match status" value="2"/>
</dbReference>
<dbReference type="InterPro" id="IPR002655">
    <property type="entry name" value="Acyl-CoA_oxidase_C"/>
</dbReference>
<evidence type="ECO:0000256" key="1">
    <source>
        <dbReference type="ARBA" id="ARBA00001974"/>
    </source>
</evidence>
<dbReference type="SUPFAM" id="SSF56645">
    <property type="entry name" value="Acyl-CoA dehydrogenase NM domain-like"/>
    <property type="match status" value="1"/>
</dbReference>
<dbReference type="EMBL" id="JARAYU010000033">
    <property type="protein sequence ID" value="MDX3706757.1"/>
    <property type="molecule type" value="Genomic_DNA"/>
</dbReference>
<comment type="cofactor">
    <cofactor evidence="1">
        <name>FAD</name>
        <dbReference type="ChEBI" id="CHEBI:57692"/>
    </cofactor>
</comment>
<dbReference type="InterPro" id="IPR055060">
    <property type="entry name" value="ACOX_C_alpha1"/>
</dbReference>
<dbReference type="Gene3D" id="1.20.140.10">
    <property type="entry name" value="Butyryl-CoA Dehydrogenase, subunit A, domain 3"/>
    <property type="match status" value="2"/>
</dbReference>
<keyword evidence="3" id="KW-0285">Flavoprotein</keyword>
<dbReference type="InterPro" id="IPR009100">
    <property type="entry name" value="AcylCoA_DH/oxidase_NM_dom_sf"/>
</dbReference>
<evidence type="ECO:0000256" key="3">
    <source>
        <dbReference type="ARBA" id="ARBA00022630"/>
    </source>
</evidence>
<evidence type="ECO:0000256" key="2">
    <source>
        <dbReference type="ARBA" id="ARBA00006288"/>
    </source>
</evidence>
<reference evidence="8 9" key="1">
    <citation type="journal article" date="2023" name="Microb. Genom.">
        <title>Mesoterricola silvestris gen. nov., sp. nov., Mesoterricola sediminis sp. nov., Geothrix oryzae sp. nov., Geothrix edaphica sp. nov., Geothrix rubra sp. nov., and Geothrix limicola sp. nov., six novel members of Acidobacteriota isolated from soils.</title>
        <authorList>
            <person name="Weisberg A.J."/>
            <person name="Pearce E."/>
            <person name="Kramer C.G."/>
            <person name="Chang J.H."/>
            <person name="Clarke C.R."/>
        </authorList>
    </citation>
    <scope>NUCLEOTIDE SEQUENCE [LARGE SCALE GENOMIC DNA]</scope>
    <source>
        <strain evidence="8 9">ID09-01A</strain>
    </source>
</reference>
<sequence>MTAALLPGHLPSGTVVFPSAEDSCRSERTARTPQQPHRVLSGELARLLFDEDSRTSVHAPWRGLLTDERFHHRPGLTPEQRVALSYDRLRQVNEVIDFPEQLARDPERLAALHEWTGVVDGGLCTLASIHYNLFLGSLLDHENAGRDLSDFTSMRRTGTFLCTELDHGNDAPALQTTAELDRETGEFVLNTPTAGAQKFMPNTSLTGGPKTAVVAARLLIDGEDQGVYLFLTPLSDDNGHLPGVRVRRLPNRTGTPVDHCLTAFDHVRLPREALLQADHGRLDAHGTFTSTMGSPRKRFLQSIDRVTTGKLCMSAGTLGMARASLVIAVRHAHSRQVSGPRRGLRVPLMAHRSHHGRLLHSLTLAYAMTFLHRSVLTRWVGHSPEDREDTARLVAVAKGWITWQARAITTESRERCGAQGFFPVNGISDLPSNVEGGITAEGDNLVIWLKAASEMLFDRQDDDRPAAGGTPGDRPLTDLSFLRELLAEVVTGWQSRARDALRQGPKGDPLGRWNEASAPALEMVSAYACLQAADAFTAAAARAEDPEARRILEELCRLFLLQQLSAHSGLLLADNHMTAEHVRSLWSTVNGLVARLAPHTMALADAFDLPAEFLATVPIAGGGRISHEHCEQPGGGAGRS</sequence>
<name>A0ABU4NXJ7_9ACTN</name>
<evidence type="ECO:0000259" key="6">
    <source>
        <dbReference type="Pfam" id="PF01756"/>
    </source>
</evidence>
<evidence type="ECO:0000313" key="9">
    <source>
        <dbReference type="Proteomes" id="UP001271274"/>
    </source>
</evidence>
<dbReference type="InterPro" id="IPR012258">
    <property type="entry name" value="Acyl-CoA_oxidase"/>
</dbReference>
<dbReference type="PIRSF" id="PIRSF000168">
    <property type="entry name" value="Acyl-CoA_oxidase"/>
    <property type="match status" value="1"/>
</dbReference>
<keyword evidence="4" id="KW-0274">FAD</keyword>
<accession>A0ABU4NXJ7</accession>
<proteinExistence type="inferred from homology"/>
<comment type="similarity">
    <text evidence="2">Belongs to the acyl-CoA oxidase family.</text>
</comment>
<dbReference type="InterPro" id="IPR046373">
    <property type="entry name" value="Acyl-CoA_Oxase/DH_mid-dom_sf"/>
</dbReference>
<evidence type="ECO:0000256" key="5">
    <source>
        <dbReference type="ARBA" id="ARBA00023002"/>
    </source>
</evidence>
<comment type="caution">
    <text evidence="8">The sequence shown here is derived from an EMBL/GenBank/DDBJ whole genome shotgun (WGS) entry which is preliminary data.</text>
</comment>
<evidence type="ECO:0000256" key="4">
    <source>
        <dbReference type="ARBA" id="ARBA00022827"/>
    </source>
</evidence>
<keyword evidence="9" id="KW-1185">Reference proteome</keyword>
<protein>
    <submittedName>
        <fullName evidence="8">Acyl-CoA dehydrogenase</fullName>
    </submittedName>
</protein>
<keyword evidence="5" id="KW-0560">Oxidoreductase</keyword>
<organism evidence="8 9">
    <name type="scientific">Streptomyces europaeiscabiei</name>
    <dbReference type="NCBI Taxonomy" id="146819"/>
    <lineage>
        <taxon>Bacteria</taxon>
        <taxon>Bacillati</taxon>
        <taxon>Actinomycetota</taxon>
        <taxon>Actinomycetes</taxon>
        <taxon>Kitasatosporales</taxon>
        <taxon>Streptomycetaceae</taxon>
        <taxon>Streptomyces</taxon>
    </lineage>
</organism>
<dbReference type="Pfam" id="PF01756">
    <property type="entry name" value="ACOX"/>
    <property type="match status" value="1"/>
</dbReference>
<dbReference type="InterPro" id="IPR036250">
    <property type="entry name" value="AcylCo_DH-like_C"/>
</dbReference>
<feature type="domain" description="Acyl-CoA oxidase C-terminal" evidence="6">
    <location>
        <begin position="509"/>
        <end position="614"/>
    </location>
</feature>
<evidence type="ECO:0000313" key="8">
    <source>
        <dbReference type="EMBL" id="MDX3706757.1"/>
    </source>
</evidence>
<gene>
    <name evidence="8" type="ORF">PV662_45205</name>
</gene>
<dbReference type="Gene3D" id="2.40.110.10">
    <property type="entry name" value="Butyryl-CoA Dehydrogenase, subunit A, domain 2"/>
    <property type="match status" value="1"/>
</dbReference>
<evidence type="ECO:0000259" key="7">
    <source>
        <dbReference type="Pfam" id="PF22924"/>
    </source>
</evidence>
<dbReference type="Proteomes" id="UP001271274">
    <property type="component" value="Unassembled WGS sequence"/>
</dbReference>
<dbReference type="Pfam" id="PF22924">
    <property type="entry name" value="ACOX_C_alpha1"/>
    <property type="match status" value="1"/>
</dbReference>
<feature type="domain" description="Acyl-CoA oxidase C-alpha1" evidence="7">
    <location>
        <begin position="310"/>
        <end position="453"/>
    </location>
</feature>